<keyword evidence="4" id="KW-1015">Disulfide bond</keyword>
<evidence type="ECO:0000313" key="10">
    <source>
        <dbReference type="EMBL" id="MEU3555736.1"/>
    </source>
</evidence>
<evidence type="ECO:0000256" key="8">
    <source>
        <dbReference type="PROSITE-ProRule" id="PRU10056"/>
    </source>
</evidence>
<evidence type="ECO:0000256" key="5">
    <source>
        <dbReference type="ARBA" id="ARBA00023277"/>
    </source>
</evidence>
<proteinExistence type="inferred from homology"/>
<dbReference type="Proteomes" id="UP001550850">
    <property type="component" value="Unassembled WGS sequence"/>
</dbReference>
<comment type="similarity">
    <text evidence="9">Belongs to the glycosyl hydrolase family 6.</text>
</comment>
<evidence type="ECO:0000256" key="9">
    <source>
        <dbReference type="RuleBase" id="RU361186"/>
    </source>
</evidence>
<dbReference type="EMBL" id="JBEZUR010000022">
    <property type="protein sequence ID" value="MEU3555736.1"/>
    <property type="molecule type" value="Genomic_DNA"/>
</dbReference>
<keyword evidence="1 9" id="KW-0732">Signal</keyword>
<dbReference type="PRINTS" id="PR00733">
    <property type="entry name" value="GLHYDRLASE6"/>
</dbReference>
<dbReference type="InterPro" id="IPR036434">
    <property type="entry name" value="Beta_cellobiohydrolase_sf"/>
</dbReference>
<reference evidence="10 11" key="1">
    <citation type="submission" date="2024-06" db="EMBL/GenBank/DDBJ databases">
        <title>The Natural Products Discovery Center: Release of the First 8490 Sequenced Strains for Exploring Actinobacteria Biosynthetic Diversity.</title>
        <authorList>
            <person name="Kalkreuter E."/>
            <person name="Kautsar S.A."/>
            <person name="Yang D."/>
            <person name="Bader C.D."/>
            <person name="Teijaro C.N."/>
            <person name="Fluegel L."/>
            <person name="Davis C.M."/>
            <person name="Simpson J.R."/>
            <person name="Lauterbach L."/>
            <person name="Steele A.D."/>
            <person name="Gui C."/>
            <person name="Meng S."/>
            <person name="Li G."/>
            <person name="Viehrig K."/>
            <person name="Ye F."/>
            <person name="Su P."/>
            <person name="Kiefer A.F."/>
            <person name="Nichols A."/>
            <person name="Cepeda A.J."/>
            <person name="Yan W."/>
            <person name="Fan B."/>
            <person name="Jiang Y."/>
            <person name="Adhikari A."/>
            <person name="Zheng C.-J."/>
            <person name="Schuster L."/>
            <person name="Cowan T.M."/>
            <person name="Smanski M.J."/>
            <person name="Chevrette M.G."/>
            <person name="De Carvalho L.P.S."/>
            <person name="Shen B."/>
        </authorList>
    </citation>
    <scope>NUCLEOTIDE SEQUENCE [LARGE SCALE GENOMIC DNA]</scope>
    <source>
        <strain evidence="10 11">NPDC038104</strain>
    </source>
</reference>
<evidence type="ECO:0000256" key="1">
    <source>
        <dbReference type="ARBA" id="ARBA00022729"/>
    </source>
</evidence>
<dbReference type="Gene3D" id="3.20.20.40">
    <property type="entry name" value="1, 4-beta cellobiohydrolase"/>
    <property type="match status" value="1"/>
</dbReference>
<keyword evidence="11" id="KW-1185">Reference proteome</keyword>
<dbReference type="PANTHER" id="PTHR34876:SF4">
    <property type="entry name" value="1,4-BETA-D-GLUCAN CELLOBIOHYDROLASE C-RELATED"/>
    <property type="match status" value="1"/>
</dbReference>
<dbReference type="PANTHER" id="PTHR34876">
    <property type="match status" value="1"/>
</dbReference>
<dbReference type="PIRSF" id="PIRSF001100">
    <property type="entry name" value="Beta_cellobiohydrolase"/>
    <property type="match status" value="1"/>
</dbReference>
<keyword evidence="2 9" id="KW-0378">Hydrolase</keyword>
<feature type="active site" evidence="8">
    <location>
        <position position="135"/>
    </location>
</feature>
<accession>A0ABV2YJ49</accession>
<dbReference type="SUPFAM" id="SSF51989">
    <property type="entry name" value="Glycosyl hydrolases family 6, cellulases"/>
    <property type="match status" value="1"/>
</dbReference>
<evidence type="ECO:0000256" key="3">
    <source>
        <dbReference type="ARBA" id="ARBA00023001"/>
    </source>
</evidence>
<evidence type="ECO:0000256" key="7">
    <source>
        <dbReference type="ARBA" id="ARBA00023326"/>
    </source>
</evidence>
<evidence type="ECO:0000313" key="11">
    <source>
        <dbReference type="Proteomes" id="UP001550850"/>
    </source>
</evidence>
<evidence type="ECO:0000256" key="6">
    <source>
        <dbReference type="ARBA" id="ARBA00023295"/>
    </source>
</evidence>
<evidence type="ECO:0000256" key="2">
    <source>
        <dbReference type="ARBA" id="ARBA00022801"/>
    </source>
</evidence>
<protein>
    <recommendedName>
        <fullName evidence="9">Glucanase</fullName>
        <ecNumber evidence="9">3.2.1.-</ecNumber>
    </recommendedName>
</protein>
<dbReference type="EC" id="3.2.1.-" evidence="9"/>
<dbReference type="GO" id="GO:0016787">
    <property type="term" value="F:hydrolase activity"/>
    <property type="evidence" value="ECO:0007669"/>
    <property type="project" value="UniProtKB-KW"/>
</dbReference>
<dbReference type="InterPro" id="IPR016288">
    <property type="entry name" value="Beta_cellobiohydrolase"/>
</dbReference>
<keyword evidence="3 9" id="KW-0136">Cellulose degradation</keyword>
<gene>
    <name evidence="10" type="ORF">AB0E65_16190</name>
</gene>
<keyword evidence="6 9" id="KW-0326">Glycosidase</keyword>
<feature type="signal peptide" evidence="9">
    <location>
        <begin position="1"/>
        <end position="30"/>
    </location>
</feature>
<comment type="caution">
    <text evidence="10">The sequence shown here is derived from an EMBL/GenBank/DDBJ whole genome shotgun (WGS) entry which is preliminary data.</text>
</comment>
<dbReference type="RefSeq" id="WP_245967659.1">
    <property type="nucleotide sequence ID" value="NZ_BEVZ01000005.1"/>
</dbReference>
<keyword evidence="5 9" id="KW-0119">Carbohydrate metabolism</keyword>
<dbReference type="InterPro" id="IPR001524">
    <property type="entry name" value="Glyco_hydro_6_CS"/>
</dbReference>
<keyword evidence="7 9" id="KW-0624">Polysaccharide degradation</keyword>
<dbReference type="Pfam" id="PF01341">
    <property type="entry name" value="Glyco_hydro_6"/>
    <property type="match status" value="1"/>
</dbReference>
<dbReference type="PROSITE" id="PS00655">
    <property type="entry name" value="GLYCOSYL_HYDROL_F6_1"/>
    <property type="match status" value="1"/>
</dbReference>
<evidence type="ECO:0000256" key="4">
    <source>
        <dbReference type="ARBA" id="ARBA00023157"/>
    </source>
</evidence>
<feature type="chain" id="PRO_5044950689" description="Glucanase" evidence="9">
    <location>
        <begin position="31"/>
        <end position="411"/>
    </location>
</feature>
<name>A0ABV2YJ49_9ACTN</name>
<organism evidence="10 11">
    <name type="scientific">Streptomyces fragilis</name>
    <dbReference type="NCBI Taxonomy" id="67301"/>
    <lineage>
        <taxon>Bacteria</taxon>
        <taxon>Bacillati</taxon>
        <taxon>Actinomycetota</taxon>
        <taxon>Actinomycetes</taxon>
        <taxon>Kitasatosporales</taxon>
        <taxon>Streptomycetaceae</taxon>
        <taxon>Streptomyces</taxon>
    </lineage>
</organism>
<sequence>MRLIPRARSGFAAAAAATALLGLCMTPAAARDASVAGQPRTAPAAASSGHTLTPGTKFYIEGNSKAFAQALADRKAGDTANAKLMDAMASYPVAEWFTGSTTLKQTTDAMALLQSKAAPQQRVPVTVAYNVPGRDCSQYSAGGASNSAEYAAWVDALAKGIGDRKTVVILEPDGLALSPAFCGGTAEQQATRLDEINDAVDRLAQQPGTVTYLDAGHSSWHAVGEIAELLIDGGVARAQGFFLNVSNYRTDSELIRYGTQISKCIWYLQNTEGAAPGDCANQWWPAADADSWYASHVPADARLTHFVIDTSRNGKGPWTPTATYPDPQEWCNPPNRGLGVRPTSQTGVPLLDAYLWIKVPGESDGSCTRGTAGPEDPEYGVVDPAAGAWWPDQAHGLAANAVPALKFNTDW</sequence>